<dbReference type="SUPFAM" id="SSF141000">
    <property type="entry name" value="Glu-tRNAGln amidotransferase C subunit"/>
    <property type="match status" value="1"/>
</dbReference>
<dbReference type="InterPro" id="IPR036113">
    <property type="entry name" value="Asp/Glu-ADT_sf_sub_c"/>
</dbReference>
<keyword evidence="1" id="KW-0648">Protein biosynthesis</keyword>
<dbReference type="Pfam" id="PF02686">
    <property type="entry name" value="GatC"/>
    <property type="match status" value="1"/>
</dbReference>
<protein>
    <recommendedName>
        <fullName evidence="1">Aspartyl/glutamyl-tRNA(Asn/Gln) amidotransferase subunit C</fullName>
        <shortName evidence="1">Asp/Glu-ADT subunit C</shortName>
        <ecNumber evidence="1">6.3.5.-</ecNumber>
    </recommendedName>
</protein>
<gene>
    <name evidence="1 2" type="primary">gatC</name>
    <name evidence="2" type="ORF">GCM10008938_50020</name>
</gene>
<reference evidence="3" key="1">
    <citation type="journal article" date="2019" name="Int. J. Syst. Evol. Microbiol.">
        <title>The Global Catalogue of Microorganisms (GCM) 10K type strain sequencing project: providing services to taxonomists for standard genome sequencing and annotation.</title>
        <authorList>
            <consortium name="The Broad Institute Genomics Platform"/>
            <consortium name="The Broad Institute Genome Sequencing Center for Infectious Disease"/>
            <person name="Wu L."/>
            <person name="Ma J."/>
        </authorList>
    </citation>
    <scope>NUCLEOTIDE SEQUENCE [LARGE SCALE GENOMIC DNA]</scope>
    <source>
        <strain evidence="3">JCM 14370</strain>
    </source>
</reference>
<dbReference type="EC" id="6.3.5.-" evidence="1"/>
<comment type="subunit">
    <text evidence="1">Heterotrimer of A, B and C subunits.</text>
</comment>
<dbReference type="NCBIfam" id="TIGR00135">
    <property type="entry name" value="gatC"/>
    <property type="match status" value="1"/>
</dbReference>
<name>A0ABQ2DIZ7_9DEIO</name>
<keyword evidence="3" id="KW-1185">Reference proteome</keyword>
<comment type="function">
    <text evidence="1">Allows the formation of correctly charged Asn-tRNA(Asn) or Gln-tRNA(Gln) through the transamidation of misacylated Asp-tRNA(Asn) or Glu-tRNA(Gln) in organisms which lack either or both of asparaginyl-tRNA or glutaminyl-tRNA synthetases. The reaction takes place in the presence of glutamine and ATP through an activated phospho-Asp-tRNA(Asn) or phospho-Glu-tRNA(Gln).</text>
</comment>
<dbReference type="Gene3D" id="1.10.20.60">
    <property type="entry name" value="Glu-tRNAGln amidotransferase C subunit, N-terminal domain"/>
    <property type="match status" value="1"/>
</dbReference>
<comment type="catalytic activity">
    <reaction evidence="1">
        <text>L-aspartyl-tRNA(Asn) + L-glutamine + ATP + H2O = L-asparaginyl-tRNA(Asn) + L-glutamate + ADP + phosphate + 2 H(+)</text>
        <dbReference type="Rhea" id="RHEA:14513"/>
        <dbReference type="Rhea" id="RHEA-COMP:9674"/>
        <dbReference type="Rhea" id="RHEA-COMP:9677"/>
        <dbReference type="ChEBI" id="CHEBI:15377"/>
        <dbReference type="ChEBI" id="CHEBI:15378"/>
        <dbReference type="ChEBI" id="CHEBI:29985"/>
        <dbReference type="ChEBI" id="CHEBI:30616"/>
        <dbReference type="ChEBI" id="CHEBI:43474"/>
        <dbReference type="ChEBI" id="CHEBI:58359"/>
        <dbReference type="ChEBI" id="CHEBI:78515"/>
        <dbReference type="ChEBI" id="CHEBI:78516"/>
        <dbReference type="ChEBI" id="CHEBI:456216"/>
    </reaction>
</comment>
<comment type="caution">
    <text evidence="2">The sequence shown here is derived from an EMBL/GenBank/DDBJ whole genome shotgun (WGS) entry which is preliminary data.</text>
</comment>
<dbReference type="Proteomes" id="UP000632222">
    <property type="component" value="Unassembled WGS sequence"/>
</dbReference>
<keyword evidence="1" id="KW-0436">Ligase</keyword>
<comment type="similarity">
    <text evidence="1">Belongs to the GatC family.</text>
</comment>
<evidence type="ECO:0000313" key="2">
    <source>
        <dbReference type="EMBL" id="GGJ57897.1"/>
    </source>
</evidence>
<accession>A0ABQ2DIZ7</accession>
<keyword evidence="1" id="KW-0067">ATP-binding</keyword>
<comment type="catalytic activity">
    <reaction evidence="1">
        <text>L-glutamyl-tRNA(Gln) + L-glutamine + ATP + H2O = L-glutaminyl-tRNA(Gln) + L-glutamate + ADP + phosphate + H(+)</text>
        <dbReference type="Rhea" id="RHEA:17521"/>
        <dbReference type="Rhea" id="RHEA-COMP:9681"/>
        <dbReference type="Rhea" id="RHEA-COMP:9684"/>
        <dbReference type="ChEBI" id="CHEBI:15377"/>
        <dbReference type="ChEBI" id="CHEBI:15378"/>
        <dbReference type="ChEBI" id="CHEBI:29985"/>
        <dbReference type="ChEBI" id="CHEBI:30616"/>
        <dbReference type="ChEBI" id="CHEBI:43474"/>
        <dbReference type="ChEBI" id="CHEBI:58359"/>
        <dbReference type="ChEBI" id="CHEBI:78520"/>
        <dbReference type="ChEBI" id="CHEBI:78521"/>
        <dbReference type="ChEBI" id="CHEBI:456216"/>
    </reaction>
</comment>
<sequence length="97" mass="11210">MLSMITSAEMEHLKKLARLELSGEETEQIQLEMNKILSYFDKLQELDTEGVEEMQRPIDLVNVFRDDVVGDMFTHETAMGVSVEQEEGFFKVPRVVE</sequence>
<dbReference type="InterPro" id="IPR003837">
    <property type="entry name" value="GatC"/>
</dbReference>
<dbReference type="PANTHER" id="PTHR15004">
    <property type="entry name" value="GLUTAMYL-TRNA(GLN) AMIDOTRANSFERASE SUBUNIT C, MITOCHONDRIAL"/>
    <property type="match status" value="1"/>
</dbReference>
<dbReference type="EMBL" id="BMOD01000041">
    <property type="protein sequence ID" value="GGJ57897.1"/>
    <property type="molecule type" value="Genomic_DNA"/>
</dbReference>
<dbReference type="PANTHER" id="PTHR15004:SF0">
    <property type="entry name" value="GLUTAMYL-TRNA(GLN) AMIDOTRANSFERASE SUBUNIT C, MITOCHONDRIAL"/>
    <property type="match status" value="1"/>
</dbReference>
<evidence type="ECO:0000313" key="3">
    <source>
        <dbReference type="Proteomes" id="UP000632222"/>
    </source>
</evidence>
<organism evidence="2 3">
    <name type="scientific">Deinococcus roseus</name>
    <dbReference type="NCBI Taxonomy" id="392414"/>
    <lineage>
        <taxon>Bacteria</taxon>
        <taxon>Thermotogati</taxon>
        <taxon>Deinococcota</taxon>
        <taxon>Deinococci</taxon>
        <taxon>Deinococcales</taxon>
        <taxon>Deinococcaceae</taxon>
        <taxon>Deinococcus</taxon>
    </lineage>
</organism>
<dbReference type="HAMAP" id="MF_00122">
    <property type="entry name" value="GatC"/>
    <property type="match status" value="1"/>
</dbReference>
<evidence type="ECO:0000256" key="1">
    <source>
        <dbReference type="HAMAP-Rule" id="MF_00122"/>
    </source>
</evidence>
<keyword evidence="1" id="KW-0547">Nucleotide-binding</keyword>
<proteinExistence type="inferred from homology"/>